<proteinExistence type="predicted"/>
<sequence>MHFFLTANLQRDSEVITDPSFSFTVSPPVRWTYFPPITVTGSVQVANYFPGQSTTSGEALLAAQNEVLAAFLEALNQIPYPIVGASTTVNYSPDQISNCYIGQPIPAGTKIGYLAAGAITQIAIVSGQSATATSCPLPTTMQQTNIGPYEEYTKMVTVSTKGGITLPRYDWNLVLSQFQSILNFKYMALLRSPITINSNN</sequence>
<organism evidence="3">
    <name type="scientific">Nippostrongylus brasiliensis</name>
    <name type="common">Rat hookworm</name>
    <dbReference type="NCBI Taxonomy" id="27835"/>
    <lineage>
        <taxon>Eukaryota</taxon>
        <taxon>Metazoa</taxon>
        <taxon>Ecdysozoa</taxon>
        <taxon>Nematoda</taxon>
        <taxon>Chromadorea</taxon>
        <taxon>Rhabditida</taxon>
        <taxon>Rhabditina</taxon>
        <taxon>Rhabditomorpha</taxon>
        <taxon>Strongyloidea</taxon>
        <taxon>Heligmosomidae</taxon>
        <taxon>Nippostrongylus</taxon>
    </lineage>
</organism>
<keyword evidence="2" id="KW-1185">Reference proteome</keyword>
<dbReference type="EMBL" id="UYSL01009151">
    <property type="protein sequence ID" value="VDL68241.1"/>
    <property type="molecule type" value="Genomic_DNA"/>
</dbReference>
<protein>
    <submittedName>
        <fullName evidence="3">SLBB domain-containing protein</fullName>
    </submittedName>
</protein>
<evidence type="ECO:0000313" key="1">
    <source>
        <dbReference type="EMBL" id="VDL68241.1"/>
    </source>
</evidence>
<reference evidence="1 2" key="2">
    <citation type="submission" date="2018-11" db="EMBL/GenBank/DDBJ databases">
        <authorList>
            <consortium name="Pathogen Informatics"/>
        </authorList>
    </citation>
    <scope>NUCLEOTIDE SEQUENCE [LARGE SCALE GENOMIC DNA]</scope>
</reference>
<reference evidence="3" key="1">
    <citation type="submission" date="2017-02" db="UniProtKB">
        <authorList>
            <consortium name="WormBaseParasite"/>
        </authorList>
    </citation>
    <scope>IDENTIFICATION</scope>
</reference>
<dbReference type="AlphaFoldDB" id="A0A0N4XQ49"/>
<evidence type="ECO:0000313" key="2">
    <source>
        <dbReference type="Proteomes" id="UP000271162"/>
    </source>
</evidence>
<accession>A0A0N4XQ49</accession>
<dbReference type="WBParaSite" id="NBR_0000465101-mRNA-1">
    <property type="protein sequence ID" value="NBR_0000465101-mRNA-1"/>
    <property type="gene ID" value="NBR_0000465101"/>
</dbReference>
<evidence type="ECO:0000313" key="3">
    <source>
        <dbReference type="WBParaSite" id="NBR_0000465101-mRNA-1"/>
    </source>
</evidence>
<dbReference type="Proteomes" id="UP000271162">
    <property type="component" value="Unassembled WGS sequence"/>
</dbReference>
<name>A0A0N4XQ49_NIPBR</name>
<dbReference type="OMA" id="ISNCYIG"/>
<gene>
    <name evidence="1" type="ORF">NBR_LOCUS4652</name>
</gene>